<reference evidence="3" key="1">
    <citation type="submission" date="2022-11" db="UniProtKB">
        <authorList>
            <consortium name="WormBaseParasite"/>
        </authorList>
    </citation>
    <scope>IDENTIFICATION</scope>
</reference>
<accession>A0A914UPB3</accession>
<dbReference type="Proteomes" id="UP000887566">
    <property type="component" value="Unplaced"/>
</dbReference>
<dbReference type="WBParaSite" id="PSAMB.scaffold11548size3273.g34225.t1">
    <property type="protein sequence ID" value="PSAMB.scaffold11548size3273.g34225.t1"/>
    <property type="gene ID" value="PSAMB.scaffold11548size3273.g34225"/>
</dbReference>
<keyword evidence="2" id="KW-1185">Reference proteome</keyword>
<sequence length="258" mass="28645">MLLDNFDEALSSLPTSTAQHQRKASIASTISNNSVFSTASSDLLEAEAPINSQHRRALSSRYPASATARPSGMRRGSSESVRTTPAAPPVTRLERYAAHIPVRDQEPDIGYGPMAQLTPSRHSLTSVDSFATAATGGSESQLDAAAKQVEQMINEAKYRHRQHRSKFKEAIDYLDQIYEDIRKECDQFPKEISNSIQRTEQNAEVFNQDPHPPPIPPAPASYVPSDQMSQLSEYEERVLVPPETMAQNRLCGDRLDFM</sequence>
<proteinExistence type="predicted"/>
<dbReference type="AlphaFoldDB" id="A0A914UPB3"/>
<evidence type="ECO:0000256" key="1">
    <source>
        <dbReference type="SAM" id="MobiDB-lite"/>
    </source>
</evidence>
<organism evidence="2 3">
    <name type="scientific">Plectus sambesii</name>
    <dbReference type="NCBI Taxonomy" id="2011161"/>
    <lineage>
        <taxon>Eukaryota</taxon>
        <taxon>Metazoa</taxon>
        <taxon>Ecdysozoa</taxon>
        <taxon>Nematoda</taxon>
        <taxon>Chromadorea</taxon>
        <taxon>Plectida</taxon>
        <taxon>Plectina</taxon>
        <taxon>Plectoidea</taxon>
        <taxon>Plectidae</taxon>
        <taxon>Plectus</taxon>
    </lineage>
</organism>
<evidence type="ECO:0000313" key="2">
    <source>
        <dbReference type="Proteomes" id="UP000887566"/>
    </source>
</evidence>
<protein>
    <submittedName>
        <fullName evidence="3">Uncharacterized protein</fullName>
    </submittedName>
</protein>
<evidence type="ECO:0000313" key="3">
    <source>
        <dbReference type="WBParaSite" id="PSAMB.scaffold11548size3273.g34225.t1"/>
    </source>
</evidence>
<name>A0A914UPB3_9BILA</name>
<feature type="region of interest" description="Disordered" evidence="1">
    <location>
        <begin position="52"/>
        <end position="98"/>
    </location>
</feature>